<feature type="region of interest" description="Disordered" evidence="1">
    <location>
        <begin position="47"/>
        <end position="90"/>
    </location>
</feature>
<gene>
    <name evidence="2" type="ORF">EKO23_07715</name>
</gene>
<organism evidence="2 3">
    <name type="scientific">Nocardioides guangzhouensis</name>
    <dbReference type="NCBI Taxonomy" id="2497878"/>
    <lineage>
        <taxon>Bacteria</taxon>
        <taxon>Bacillati</taxon>
        <taxon>Actinomycetota</taxon>
        <taxon>Actinomycetes</taxon>
        <taxon>Propionibacteriales</taxon>
        <taxon>Nocardioidaceae</taxon>
        <taxon>Nocardioides</taxon>
    </lineage>
</organism>
<protein>
    <submittedName>
        <fullName evidence="2">Uncharacterized protein</fullName>
    </submittedName>
</protein>
<keyword evidence="3" id="KW-1185">Reference proteome</keyword>
<evidence type="ECO:0000313" key="3">
    <source>
        <dbReference type="Proteomes" id="UP000295198"/>
    </source>
</evidence>
<dbReference type="AlphaFoldDB" id="A0A4Q4ZFG0"/>
<proteinExistence type="predicted"/>
<evidence type="ECO:0000256" key="1">
    <source>
        <dbReference type="SAM" id="MobiDB-lite"/>
    </source>
</evidence>
<name>A0A4Q4ZFG0_9ACTN</name>
<dbReference type="EMBL" id="SDKM01000009">
    <property type="protein sequence ID" value="RYP86853.1"/>
    <property type="molecule type" value="Genomic_DNA"/>
</dbReference>
<evidence type="ECO:0000313" key="2">
    <source>
        <dbReference type="EMBL" id="RYP86853.1"/>
    </source>
</evidence>
<feature type="compositionally biased region" description="Basic and acidic residues" evidence="1">
    <location>
        <begin position="47"/>
        <end position="62"/>
    </location>
</feature>
<dbReference type="Proteomes" id="UP000295198">
    <property type="component" value="Unassembled WGS sequence"/>
</dbReference>
<accession>A0A4Q4ZFG0</accession>
<dbReference type="RefSeq" id="WP_134715886.1">
    <property type="nucleotide sequence ID" value="NZ_SDKM01000009.1"/>
</dbReference>
<comment type="caution">
    <text evidence="2">The sequence shown here is derived from an EMBL/GenBank/DDBJ whole genome shotgun (WGS) entry which is preliminary data.</text>
</comment>
<sequence>MQIDHEVERSEARWARQELGDLLDDAEAGRTESRDTRRANLLDRIAQEADRVASADDRRASAGDRSASAADREQAVIDVEEASSRRDAPE</sequence>
<reference evidence="2 3" key="1">
    <citation type="submission" date="2019-01" db="EMBL/GenBank/DDBJ databases">
        <title>Nocardioides guangzhouensis sp. nov., an actinobacterium isolated from soil.</title>
        <authorList>
            <person name="Fu Y."/>
            <person name="Cai Y."/>
            <person name="Lin Z."/>
            <person name="Chen P."/>
        </authorList>
    </citation>
    <scope>NUCLEOTIDE SEQUENCE [LARGE SCALE GENOMIC DNA]</scope>
    <source>
        <strain evidence="2 3">130</strain>
    </source>
</reference>